<evidence type="ECO:0000256" key="2">
    <source>
        <dbReference type="ARBA" id="ARBA00022737"/>
    </source>
</evidence>
<feature type="coiled-coil region" evidence="3">
    <location>
        <begin position="116"/>
        <end position="215"/>
    </location>
</feature>
<proteinExistence type="predicted"/>
<dbReference type="InterPro" id="IPR050349">
    <property type="entry name" value="WD_LIS1/nudF_dynein_reg"/>
</dbReference>
<keyword evidence="1" id="KW-0853">WD repeat</keyword>
<protein>
    <submittedName>
        <fullName evidence="4">Uncharacterized protein</fullName>
    </submittedName>
</protein>
<keyword evidence="5" id="KW-1185">Reference proteome</keyword>
<keyword evidence="2" id="KW-0677">Repeat</keyword>
<organism evidence="4 5">
    <name type="scientific">Paramecium pentaurelia</name>
    <dbReference type="NCBI Taxonomy" id="43138"/>
    <lineage>
        <taxon>Eukaryota</taxon>
        <taxon>Sar</taxon>
        <taxon>Alveolata</taxon>
        <taxon>Ciliophora</taxon>
        <taxon>Intramacronucleata</taxon>
        <taxon>Oligohymenophorea</taxon>
        <taxon>Peniculida</taxon>
        <taxon>Parameciidae</taxon>
        <taxon>Paramecium</taxon>
    </lineage>
</organism>
<evidence type="ECO:0000256" key="3">
    <source>
        <dbReference type="SAM" id="Coils"/>
    </source>
</evidence>
<evidence type="ECO:0000313" key="5">
    <source>
        <dbReference type="Proteomes" id="UP000689195"/>
    </source>
</evidence>
<gene>
    <name evidence="4" type="ORF">PPENT_87.1.T2280004</name>
</gene>
<evidence type="ECO:0000256" key="1">
    <source>
        <dbReference type="ARBA" id="ARBA00022574"/>
    </source>
</evidence>
<evidence type="ECO:0000313" key="4">
    <source>
        <dbReference type="EMBL" id="CAD8214592.1"/>
    </source>
</evidence>
<dbReference type="PANTHER" id="PTHR44129">
    <property type="entry name" value="WD REPEAT-CONTAINING PROTEIN POP1"/>
    <property type="match status" value="1"/>
</dbReference>
<keyword evidence="3" id="KW-0175">Coiled coil</keyword>
<accession>A0A8S1YQU9</accession>
<sequence length="294" mass="34946">MIQQIKKIYLSENEEEEQEDKDDVQSNQQLGLFQSLYQKYKDYKNNDEWKIKQGLVLSIIQISSNCFTNRIIQFCQQILIELWALEKDQRVRNLLKNETLIHLSMQILQKDWQTQNNRIAGEMQQMLSRIDFLQEQIAQEANANKREIQLKEMDETTEQLDEQIENISEMGQQLKLITDFVNHIRKGLTRVERKINKMKKQLKSLSNDIKFLRGKSVEELFDIRKSKVLKEAANKNVRSIYVPLQTLEIFHKLDKVEKNEQKSILMNLDNLYDKEGEVNEFLLHDKHTVLLIHG</sequence>
<dbReference type="EMBL" id="CAJJDO010000228">
    <property type="protein sequence ID" value="CAD8214592.1"/>
    <property type="molecule type" value="Genomic_DNA"/>
</dbReference>
<dbReference type="OrthoDB" id="2446163at2759"/>
<name>A0A8S1YQU9_9CILI</name>
<reference evidence="4" key="1">
    <citation type="submission" date="2021-01" db="EMBL/GenBank/DDBJ databases">
        <authorList>
            <consortium name="Genoscope - CEA"/>
            <person name="William W."/>
        </authorList>
    </citation>
    <scope>NUCLEOTIDE SEQUENCE</scope>
</reference>
<dbReference type="Proteomes" id="UP000689195">
    <property type="component" value="Unassembled WGS sequence"/>
</dbReference>
<comment type="caution">
    <text evidence="4">The sequence shown here is derived from an EMBL/GenBank/DDBJ whole genome shotgun (WGS) entry which is preliminary data.</text>
</comment>
<dbReference type="AlphaFoldDB" id="A0A8S1YQU9"/>